<proteinExistence type="predicted"/>
<organism evidence="1 2">
    <name type="scientific">Halomonas organivorans</name>
    <dbReference type="NCBI Taxonomy" id="257772"/>
    <lineage>
        <taxon>Bacteria</taxon>
        <taxon>Pseudomonadati</taxon>
        <taxon>Pseudomonadota</taxon>
        <taxon>Gammaproteobacteria</taxon>
        <taxon>Oceanospirillales</taxon>
        <taxon>Halomonadaceae</taxon>
        <taxon>Halomonas</taxon>
    </lineage>
</organism>
<accession>A0A7W5C1E0</accession>
<dbReference type="EMBL" id="JACHXM010000023">
    <property type="protein sequence ID" value="MBB3142554.1"/>
    <property type="molecule type" value="Genomic_DNA"/>
</dbReference>
<dbReference type="AlphaFoldDB" id="A0A7W5C1E0"/>
<protein>
    <submittedName>
        <fullName evidence="1">Uncharacterized protein</fullName>
    </submittedName>
</protein>
<name>A0A7W5C1E0_9GAMM</name>
<reference evidence="1 2" key="1">
    <citation type="submission" date="2020-08" db="EMBL/GenBank/DDBJ databases">
        <title>Genomic Encyclopedia of Type Strains, Phase III (KMG-III): the genomes of soil and plant-associated and newly described type strains.</title>
        <authorList>
            <person name="Whitman W."/>
        </authorList>
    </citation>
    <scope>NUCLEOTIDE SEQUENCE [LARGE SCALE GENOMIC DNA]</scope>
    <source>
        <strain evidence="1 2">CECT 5995</strain>
    </source>
</reference>
<keyword evidence="2" id="KW-1185">Reference proteome</keyword>
<evidence type="ECO:0000313" key="1">
    <source>
        <dbReference type="EMBL" id="MBB3142554.1"/>
    </source>
</evidence>
<sequence>MSHTANAIPMNIAAACVVRAARPVRGVAMVMTEHFDDAPSAFRQPGRRRF</sequence>
<gene>
    <name evidence="1" type="ORF">FHR96_003454</name>
</gene>
<dbReference type="Proteomes" id="UP000525987">
    <property type="component" value="Unassembled WGS sequence"/>
</dbReference>
<comment type="caution">
    <text evidence="1">The sequence shown here is derived from an EMBL/GenBank/DDBJ whole genome shotgun (WGS) entry which is preliminary data.</text>
</comment>
<evidence type="ECO:0000313" key="2">
    <source>
        <dbReference type="Proteomes" id="UP000525987"/>
    </source>
</evidence>